<sequence length="109" mass="12693">MAFNFITFIKKQKMIDLKITNCVKRVLKTQYFKVLLDGLVTNFDNCHDFKINTNMFFHLFHQSIRQPPNPNLTFPFTNNPPLTPACSSCRPFHFRASCRSPASFHHSSP</sequence>
<dbReference type="AlphaFoldDB" id="A0A8D8A2L1"/>
<organism evidence="1">
    <name type="scientific">Culex pipiens</name>
    <name type="common">House mosquito</name>
    <dbReference type="NCBI Taxonomy" id="7175"/>
    <lineage>
        <taxon>Eukaryota</taxon>
        <taxon>Metazoa</taxon>
        <taxon>Ecdysozoa</taxon>
        <taxon>Arthropoda</taxon>
        <taxon>Hexapoda</taxon>
        <taxon>Insecta</taxon>
        <taxon>Pterygota</taxon>
        <taxon>Neoptera</taxon>
        <taxon>Endopterygota</taxon>
        <taxon>Diptera</taxon>
        <taxon>Nematocera</taxon>
        <taxon>Culicoidea</taxon>
        <taxon>Culicidae</taxon>
        <taxon>Culicinae</taxon>
        <taxon>Culicini</taxon>
        <taxon>Culex</taxon>
        <taxon>Culex</taxon>
    </lineage>
</organism>
<dbReference type="EMBL" id="HBUE01010539">
    <property type="protein sequence ID" value="CAG6448176.1"/>
    <property type="molecule type" value="Transcribed_RNA"/>
</dbReference>
<dbReference type="EMBL" id="HBUE01010537">
    <property type="protein sequence ID" value="CAG6448172.1"/>
    <property type="molecule type" value="Transcribed_RNA"/>
</dbReference>
<evidence type="ECO:0000313" key="1">
    <source>
        <dbReference type="EMBL" id="CAG6448174.1"/>
    </source>
</evidence>
<reference evidence="1" key="1">
    <citation type="submission" date="2021-05" db="EMBL/GenBank/DDBJ databases">
        <authorList>
            <person name="Alioto T."/>
            <person name="Alioto T."/>
            <person name="Gomez Garrido J."/>
        </authorList>
    </citation>
    <scope>NUCLEOTIDE SEQUENCE</scope>
</reference>
<proteinExistence type="predicted"/>
<dbReference type="EMBL" id="HBUE01010535">
    <property type="protein sequence ID" value="CAG6448168.1"/>
    <property type="molecule type" value="Transcribed_RNA"/>
</dbReference>
<dbReference type="EMBL" id="HBUE01010538">
    <property type="protein sequence ID" value="CAG6448174.1"/>
    <property type="molecule type" value="Transcribed_RNA"/>
</dbReference>
<protein>
    <submittedName>
        <fullName evidence="1">(northern house mosquito) hypothetical protein</fullName>
    </submittedName>
</protein>
<name>A0A8D8A2L1_CULPI</name>
<accession>A0A8D8A2L1</accession>
<dbReference type="EMBL" id="HBUE01010536">
    <property type="protein sequence ID" value="CAG6448170.1"/>
    <property type="molecule type" value="Transcribed_RNA"/>
</dbReference>